<dbReference type="EMBL" id="JACOGD010000001">
    <property type="protein sequence ID" value="MBC3930063.1"/>
    <property type="molecule type" value="Genomic_DNA"/>
</dbReference>
<evidence type="ECO:0000313" key="3">
    <source>
        <dbReference type="Proteomes" id="UP000654304"/>
    </source>
</evidence>
<dbReference type="Proteomes" id="UP000654304">
    <property type="component" value="Unassembled WGS sequence"/>
</dbReference>
<protein>
    <submittedName>
        <fullName evidence="2">Uncharacterized protein</fullName>
    </submittedName>
</protein>
<gene>
    <name evidence="2" type="ORF">H8K43_00120</name>
</gene>
<keyword evidence="1" id="KW-0732">Signal</keyword>
<sequence length="145" mass="16334">MMKTWMITGTLLLGLGAATQAQAGVHAGLRINLTPVHYSHHHHHPWYRPYYGVAPVYYGPVYTRNIVYPAPVEVRTIYTQPVTTYSTSSYSIEPAPTVIYRDEIRTAPPITAPNEWLYCREPDGFYPAIKQCPGGWQKVAGGREN</sequence>
<keyword evidence="3" id="KW-1185">Reference proteome</keyword>
<proteinExistence type="predicted"/>
<feature type="signal peptide" evidence="1">
    <location>
        <begin position="1"/>
        <end position="23"/>
    </location>
</feature>
<dbReference type="RefSeq" id="WP_186901982.1">
    <property type="nucleotide sequence ID" value="NZ_JACOGD010000001.1"/>
</dbReference>
<evidence type="ECO:0000313" key="2">
    <source>
        <dbReference type="EMBL" id="MBC3930063.1"/>
    </source>
</evidence>
<evidence type="ECO:0000256" key="1">
    <source>
        <dbReference type="SAM" id="SignalP"/>
    </source>
</evidence>
<reference evidence="2 3" key="1">
    <citation type="submission" date="2020-08" db="EMBL/GenBank/DDBJ databases">
        <title>Novel species isolated from subtropical streams in China.</title>
        <authorList>
            <person name="Lu H."/>
        </authorList>
    </citation>
    <scope>NUCLEOTIDE SEQUENCE [LARGE SCALE GENOMIC DNA]</scope>
    <source>
        <strain evidence="2 3">CY22W</strain>
    </source>
</reference>
<feature type="chain" id="PRO_5045404554" evidence="1">
    <location>
        <begin position="24"/>
        <end position="145"/>
    </location>
</feature>
<accession>A0ABR6ZZG6</accession>
<comment type="caution">
    <text evidence="2">The sequence shown here is derived from an EMBL/GenBank/DDBJ whole genome shotgun (WGS) entry which is preliminary data.</text>
</comment>
<organism evidence="2 3">
    <name type="scientific">Undibacterium curvum</name>
    <dbReference type="NCBI Taxonomy" id="2762294"/>
    <lineage>
        <taxon>Bacteria</taxon>
        <taxon>Pseudomonadati</taxon>
        <taxon>Pseudomonadota</taxon>
        <taxon>Betaproteobacteria</taxon>
        <taxon>Burkholderiales</taxon>
        <taxon>Oxalobacteraceae</taxon>
        <taxon>Undibacterium</taxon>
    </lineage>
</organism>
<name>A0ABR6ZZG6_9BURK</name>